<reference evidence="1 2" key="1">
    <citation type="submission" date="2015-12" db="EMBL/GenBank/DDBJ databases">
        <title>Draft genome sequence of Moniliophthora roreri, the causal agent of frosty pod rot of cacao.</title>
        <authorList>
            <person name="Aime M.C."/>
            <person name="Diaz-Valderrama J.R."/>
            <person name="Kijpornyongpan T."/>
            <person name="Phillips-Mora W."/>
        </authorList>
    </citation>
    <scope>NUCLEOTIDE SEQUENCE [LARGE SCALE GENOMIC DNA]</scope>
    <source>
        <strain evidence="1 2">MCA 2952</strain>
    </source>
</reference>
<comment type="caution">
    <text evidence="1">The sequence shown here is derived from an EMBL/GenBank/DDBJ whole genome shotgun (WGS) entry which is preliminary data.</text>
</comment>
<sequence length="19" mass="2159">MTSTNPMPVQNPWLCGRII</sequence>
<dbReference type="AlphaFoldDB" id="A0A0W0G0R4"/>
<dbReference type="EMBL" id="LATX01001378">
    <property type="protein sequence ID" value="KTB42156.1"/>
    <property type="molecule type" value="Genomic_DNA"/>
</dbReference>
<protein>
    <submittedName>
        <fullName evidence="1">Uncharacterized protein</fullName>
    </submittedName>
</protein>
<evidence type="ECO:0000313" key="2">
    <source>
        <dbReference type="Proteomes" id="UP000054988"/>
    </source>
</evidence>
<dbReference type="Proteomes" id="UP000054988">
    <property type="component" value="Unassembled WGS sequence"/>
</dbReference>
<gene>
    <name evidence="1" type="ORF">WG66_5284</name>
</gene>
<name>A0A0W0G0R4_MONRR</name>
<evidence type="ECO:0000313" key="1">
    <source>
        <dbReference type="EMBL" id="KTB42156.1"/>
    </source>
</evidence>
<organism evidence="1 2">
    <name type="scientific">Moniliophthora roreri</name>
    <name type="common">Frosty pod rot fungus</name>
    <name type="synonym">Monilia roreri</name>
    <dbReference type="NCBI Taxonomy" id="221103"/>
    <lineage>
        <taxon>Eukaryota</taxon>
        <taxon>Fungi</taxon>
        <taxon>Dikarya</taxon>
        <taxon>Basidiomycota</taxon>
        <taxon>Agaricomycotina</taxon>
        <taxon>Agaricomycetes</taxon>
        <taxon>Agaricomycetidae</taxon>
        <taxon>Agaricales</taxon>
        <taxon>Marasmiineae</taxon>
        <taxon>Marasmiaceae</taxon>
        <taxon>Moniliophthora</taxon>
    </lineage>
</organism>
<accession>A0A0W0G0R4</accession>
<proteinExistence type="predicted"/>